<dbReference type="Pfam" id="PF13307">
    <property type="entry name" value="Helicase_C_2"/>
    <property type="match status" value="1"/>
</dbReference>
<dbReference type="PROSITE" id="PS51193">
    <property type="entry name" value="HELICASE_ATP_BIND_2"/>
    <property type="match status" value="1"/>
</dbReference>
<keyword evidence="1 11" id="KW-0004">4Fe-4S</keyword>
<evidence type="ECO:0000256" key="4">
    <source>
        <dbReference type="ARBA" id="ARBA00022801"/>
    </source>
</evidence>
<evidence type="ECO:0000256" key="6">
    <source>
        <dbReference type="ARBA" id="ARBA00022840"/>
    </source>
</evidence>
<keyword evidence="4 11" id="KW-0378">Hydrolase</keyword>
<evidence type="ECO:0000256" key="11">
    <source>
        <dbReference type="HAMAP-Rule" id="MF_02205"/>
    </source>
</evidence>
<dbReference type="Gene3D" id="3.40.50.300">
    <property type="entry name" value="P-loop containing nucleotide triphosphate hydrolases"/>
    <property type="match status" value="2"/>
</dbReference>
<dbReference type="NCBIfam" id="NF008729">
    <property type="entry name" value="PRK11747.1"/>
    <property type="match status" value="1"/>
</dbReference>
<feature type="binding site" evidence="11">
    <location>
        <position position="209"/>
    </location>
    <ligand>
        <name>[4Fe-4S] cluster</name>
        <dbReference type="ChEBI" id="CHEBI:49883"/>
    </ligand>
</feature>
<dbReference type="SMART" id="SM00491">
    <property type="entry name" value="HELICc2"/>
    <property type="match status" value="1"/>
</dbReference>
<keyword evidence="6 11" id="KW-0067">ATP-binding</keyword>
<dbReference type="OrthoDB" id="9805194at2"/>
<evidence type="ECO:0000256" key="1">
    <source>
        <dbReference type="ARBA" id="ARBA00022485"/>
    </source>
</evidence>
<comment type="function">
    <text evidence="11">DNA-dependent ATPase and 5'-3' DNA helicase. Unwinds D-loops, R-loops, forked DNA and G-quadruplex DNA.</text>
</comment>
<dbReference type="InterPro" id="IPR027417">
    <property type="entry name" value="P-loop_NTPase"/>
</dbReference>
<dbReference type="SMART" id="SM00488">
    <property type="entry name" value="DEXDc2"/>
    <property type="match status" value="1"/>
</dbReference>
<dbReference type="EMBL" id="QPJK01000013">
    <property type="protein sequence ID" value="RCW65133.1"/>
    <property type="molecule type" value="Genomic_DNA"/>
</dbReference>
<keyword evidence="5 11" id="KW-0347">Helicase</keyword>
<comment type="cofactor">
    <cofactor evidence="11">
        <name>[4Fe-4S] cluster</name>
        <dbReference type="ChEBI" id="CHEBI:49883"/>
    </cofactor>
    <text evidence="11">Binds 1 [4Fe-4S] cluster.</text>
</comment>
<dbReference type="GO" id="GO:0003677">
    <property type="term" value="F:DNA binding"/>
    <property type="evidence" value="ECO:0007669"/>
    <property type="project" value="UniProtKB-UniRule"/>
</dbReference>
<evidence type="ECO:0000256" key="12">
    <source>
        <dbReference type="SAM" id="MobiDB-lite"/>
    </source>
</evidence>
<evidence type="ECO:0000256" key="5">
    <source>
        <dbReference type="ARBA" id="ARBA00022806"/>
    </source>
</evidence>
<dbReference type="InterPro" id="IPR006554">
    <property type="entry name" value="Helicase-like_DEXD_c2"/>
</dbReference>
<dbReference type="GO" id="GO:0006281">
    <property type="term" value="P:DNA repair"/>
    <property type="evidence" value="ECO:0007669"/>
    <property type="project" value="TreeGrafter"/>
</dbReference>
<dbReference type="GO" id="GO:0005524">
    <property type="term" value="F:ATP binding"/>
    <property type="evidence" value="ECO:0007669"/>
    <property type="project" value="UniProtKB-UniRule"/>
</dbReference>
<evidence type="ECO:0000256" key="3">
    <source>
        <dbReference type="ARBA" id="ARBA00022741"/>
    </source>
</evidence>
<evidence type="ECO:0000256" key="10">
    <source>
        <dbReference type="ARBA" id="ARBA00023235"/>
    </source>
</evidence>
<dbReference type="InterPro" id="IPR039000">
    <property type="entry name" value="DinG_proteobact"/>
</dbReference>
<keyword evidence="9 11" id="KW-0238">DNA-binding</keyword>
<keyword evidence="2 11" id="KW-0479">Metal-binding</keyword>
<keyword evidence="3 11" id="KW-0547">Nucleotide-binding</keyword>
<dbReference type="EC" id="5.6.2.3" evidence="11"/>
<proteinExistence type="inferred from homology"/>
<evidence type="ECO:0000256" key="2">
    <source>
        <dbReference type="ARBA" id="ARBA00022723"/>
    </source>
</evidence>
<dbReference type="InterPro" id="IPR010614">
    <property type="entry name" value="RAD3-like_helicase_DEAD"/>
</dbReference>
<reference evidence="14 15" key="1">
    <citation type="submission" date="2018-07" db="EMBL/GenBank/DDBJ databases">
        <title>Genomic Encyclopedia of Type Strains, Phase IV (KMG-IV): sequencing the most valuable type-strain genomes for metagenomic binning, comparative biology and taxonomic classification.</title>
        <authorList>
            <person name="Goeker M."/>
        </authorList>
    </citation>
    <scope>NUCLEOTIDE SEQUENCE [LARGE SCALE GENOMIC DNA]</scope>
    <source>
        <strain evidence="14 15">DSM 21634</strain>
    </source>
</reference>
<evidence type="ECO:0000256" key="9">
    <source>
        <dbReference type="ARBA" id="ARBA00023125"/>
    </source>
</evidence>
<dbReference type="InterPro" id="IPR006555">
    <property type="entry name" value="ATP-dep_Helicase_C"/>
</dbReference>
<feature type="region of interest" description="Disordered" evidence="12">
    <location>
        <begin position="723"/>
        <end position="752"/>
    </location>
</feature>
<comment type="catalytic activity">
    <reaction evidence="11">
        <text>ATP + H2O = ADP + phosphate + H(+)</text>
        <dbReference type="Rhea" id="RHEA:13065"/>
        <dbReference type="ChEBI" id="CHEBI:15377"/>
        <dbReference type="ChEBI" id="CHEBI:15378"/>
        <dbReference type="ChEBI" id="CHEBI:30616"/>
        <dbReference type="ChEBI" id="CHEBI:43474"/>
        <dbReference type="ChEBI" id="CHEBI:456216"/>
        <dbReference type="EC" id="5.6.2.3"/>
    </reaction>
</comment>
<keyword evidence="10 11" id="KW-0413">Isomerase</keyword>
<dbReference type="InterPro" id="IPR045028">
    <property type="entry name" value="DinG/Rad3-like"/>
</dbReference>
<feature type="binding site" evidence="11">
    <location>
        <position position="214"/>
    </location>
    <ligand>
        <name>[4Fe-4S] cluster</name>
        <dbReference type="ChEBI" id="CHEBI:49883"/>
    </ligand>
</feature>
<feature type="binding site" evidence="11">
    <location>
        <position position="220"/>
    </location>
    <ligand>
        <name>[4Fe-4S] cluster</name>
        <dbReference type="ChEBI" id="CHEBI:49883"/>
    </ligand>
</feature>
<comment type="similarity">
    <text evidence="11">Belongs to the helicase family. DinG subfamily. Type 1 sub-subfamily.</text>
</comment>
<evidence type="ECO:0000256" key="7">
    <source>
        <dbReference type="ARBA" id="ARBA00023004"/>
    </source>
</evidence>
<evidence type="ECO:0000313" key="15">
    <source>
        <dbReference type="Proteomes" id="UP000252884"/>
    </source>
</evidence>
<dbReference type="Proteomes" id="UP000252884">
    <property type="component" value="Unassembled WGS sequence"/>
</dbReference>
<dbReference type="PANTHER" id="PTHR11472:SF59">
    <property type="entry name" value="ATP-DEPENDENT DNA HELICASE DING"/>
    <property type="match status" value="1"/>
</dbReference>
<keyword evidence="7 11" id="KW-0408">Iron</keyword>
<dbReference type="GO" id="GO:0009432">
    <property type="term" value="P:SOS response"/>
    <property type="evidence" value="ECO:0007669"/>
    <property type="project" value="TreeGrafter"/>
</dbReference>
<comment type="caution">
    <text evidence="14">The sequence shown here is derived from an EMBL/GenBank/DDBJ whole genome shotgun (WGS) entry which is preliminary data.</text>
</comment>
<feature type="domain" description="Helicase ATP-binding" evidence="13">
    <location>
        <begin position="16"/>
        <end position="314"/>
    </location>
</feature>
<name>A0A368XAY8_9BURK</name>
<dbReference type="GO" id="GO:0051539">
    <property type="term" value="F:4 iron, 4 sulfur cluster binding"/>
    <property type="evidence" value="ECO:0007669"/>
    <property type="project" value="UniProtKB-UniRule"/>
</dbReference>
<feature type="binding site" evidence="11">
    <location>
        <position position="129"/>
    </location>
    <ligand>
        <name>[4Fe-4S] cluster</name>
        <dbReference type="ChEBI" id="CHEBI:49883"/>
    </ligand>
</feature>
<dbReference type="GO" id="GO:0033677">
    <property type="term" value="F:DNA/RNA helicase activity"/>
    <property type="evidence" value="ECO:0007669"/>
    <property type="project" value="TreeGrafter"/>
</dbReference>
<dbReference type="RefSeq" id="WP_114471932.1">
    <property type="nucleotide sequence ID" value="NZ_QPJK01000013.1"/>
</dbReference>
<dbReference type="GO" id="GO:0043139">
    <property type="term" value="F:5'-3' DNA helicase activity"/>
    <property type="evidence" value="ECO:0007669"/>
    <property type="project" value="UniProtKB-UniRule"/>
</dbReference>
<protein>
    <recommendedName>
        <fullName evidence="11">ATP-dependent DNA helicase DinG</fullName>
        <ecNumber evidence="11">5.6.2.3</ecNumber>
    </recommendedName>
    <alternativeName>
        <fullName evidence="11">DNA 5'-3' helicase DinG</fullName>
    </alternativeName>
</protein>
<keyword evidence="15" id="KW-1185">Reference proteome</keyword>
<evidence type="ECO:0000259" key="13">
    <source>
        <dbReference type="PROSITE" id="PS51193"/>
    </source>
</evidence>
<dbReference type="GO" id="GO:0016887">
    <property type="term" value="F:ATP hydrolysis activity"/>
    <property type="evidence" value="ECO:0007669"/>
    <property type="project" value="RHEA"/>
</dbReference>
<dbReference type="GO" id="GO:0046872">
    <property type="term" value="F:metal ion binding"/>
    <property type="evidence" value="ECO:0007669"/>
    <property type="project" value="UniProtKB-KW"/>
</dbReference>
<dbReference type="AlphaFoldDB" id="A0A368XAY8"/>
<organism evidence="14 15">
    <name type="scientific">Pseudorhodoferax soli</name>
    <dbReference type="NCBI Taxonomy" id="545864"/>
    <lineage>
        <taxon>Bacteria</taxon>
        <taxon>Pseudomonadati</taxon>
        <taxon>Pseudomonadota</taxon>
        <taxon>Betaproteobacteria</taxon>
        <taxon>Burkholderiales</taxon>
        <taxon>Comamonadaceae</taxon>
    </lineage>
</organism>
<dbReference type="InterPro" id="IPR014013">
    <property type="entry name" value="Helic_SF1/SF2_ATP-bd_DinG/Rad3"/>
</dbReference>
<evidence type="ECO:0000256" key="8">
    <source>
        <dbReference type="ARBA" id="ARBA00023014"/>
    </source>
</evidence>
<dbReference type="HAMAP" id="MF_02205">
    <property type="entry name" value="DinG_proteobact"/>
    <property type="match status" value="1"/>
</dbReference>
<dbReference type="PANTHER" id="PTHR11472">
    <property type="entry name" value="DNA REPAIR DEAD HELICASE RAD3/XP-D SUBFAMILY MEMBER"/>
    <property type="match status" value="1"/>
</dbReference>
<evidence type="ECO:0000313" key="14">
    <source>
        <dbReference type="EMBL" id="RCW65133.1"/>
    </source>
</evidence>
<accession>A0A368XAY8</accession>
<dbReference type="Pfam" id="PF06733">
    <property type="entry name" value="DEAD_2"/>
    <property type="match status" value="1"/>
</dbReference>
<keyword evidence="8 11" id="KW-0411">Iron-sulfur</keyword>
<sequence>MLTQPEMELMRSCLDAVRAGSPGFRKRRAQLQMIAAVAHVLGRAGCNEGLRQAGAHLGVIEAGTGTGKTVGYLLPALVIAHLRGRKLVVSSSTVTLQEQLLHKDLPALLALLPFSVQYGVAKGRRRFLCPARLARRLNGEQAEDVLLDPEEAAIDPDAGKAAIDMQALLWHRKLADRFEAGRWDGDRDAWPELIPDKVWRGVSTDRQGCMGARCPSFGQCPFYLGRQRAQDADVVVANHDLVLSAAAIEGGTTLPDLREALLVFDEAHSLPAKMVSRGATRHSLCGAGSWLGSAVNAAQAACRALRASRRAPVVPEPALAGARLGTALDRLMEVVGRHCEFTGEQSVHRFRAGLLPGDVQDCGAGVLQAAQAMGKELDAIRSALVQFAGEAPAQAQPHLSALAPCLARTEQLVSTWTAMLRTGKTPACGGAQEEAPTARWIERCSRPDGEDDFQVCASPLSGGPRLRELLWERVGAAVLTSATVRACGRFDLFLEEAGLRGLSALKLLHVSSPFDYASKATLHIPAVQADPRDPTSHGQEVSSRLPALLEQQRGTLVLFASGRQMREVHAALPKHLRDLVLMQGVVARRELIARHRERIDAGQCSVLFGLASLAEGVDLPRDYCTHVICAKLPFSVPDGPVEQARREWIEAQGRSAFLERSVPEVGIRLAQATGRLLRTDDDYGTVTVLDPRLGSTRWGRMLLRGLPPFRIVIGDRPLHAQSQRDSQALEVSVPPAPSARSIDGAEQRGVLA</sequence>
<gene>
    <name evidence="11" type="primary">dinG</name>
    <name evidence="14" type="ORF">DES41_11357</name>
</gene>
<dbReference type="SUPFAM" id="SSF52540">
    <property type="entry name" value="P-loop containing nucleoside triphosphate hydrolases"/>
    <property type="match status" value="1"/>
</dbReference>